<organism evidence="9 10">
    <name type="scientific">Soonwooa buanensis</name>
    <dbReference type="NCBI Taxonomy" id="619805"/>
    <lineage>
        <taxon>Bacteria</taxon>
        <taxon>Pseudomonadati</taxon>
        <taxon>Bacteroidota</taxon>
        <taxon>Flavobacteriia</taxon>
        <taxon>Flavobacteriales</taxon>
        <taxon>Weeksellaceae</taxon>
        <taxon>Chryseobacterium group</taxon>
        <taxon>Soonwooa</taxon>
    </lineage>
</organism>
<feature type="domain" description="Topo IIA-type catalytic" evidence="8">
    <location>
        <begin position="35"/>
        <end position="435"/>
    </location>
</feature>
<evidence type="ECO:0000256" key="5">
    <source>
        <dbReference type="ARBA" id="ARBA00023235"/>
    </source>
</evidence>
<dbReference type="EMBL" id="FUYZ01000014">
    <property type="protein sequence ID" value="SKC09978.1"/>
    <property type="molecule type" value="Genomic_DNA"/>
</dbReference>
<dbReference type="GO" id="GO:0005737">
    <property type="term" value="C:cytoplasm"/>
    <property type="evidence" value="ECO:0007669"/>
    <property type="project" value="TreeGrafter"/>
</dbReference>
<evidence type="ECO:0000256" key="4">
    <source>
        <dbReference type="ARBA" id="ARBA00023125"/>
    </source>
</evidence>
<dbReference type="GO" id="GO:0003677">
    <property type="term" value="F:DNA binding"/>
    <property type="evidence" value="ECO:0007669"/>
    <property type="project" value="UniProtKB-UniRule"/>
</dbReference>
<dbReference type="InterPro" id="IPR002205">
    <property type="entry name" value="Topo_IIA_dom_A"/>
</dbReference>
<dbReference type="SUPFAM" id="SSF56719">
    <property type="entry name" value="Type II DNA topoisomerase"/>
    <property type="match status" value="1"/>
</dbReference>
<dbReference type="OrthoDB" id="9806486at2"/>
<comment type="catalytic activity">
    <reaction evidence="1 6">
        <text>ATP-dependent breakage, passage and rejoining of double-stranded DNA.</text>
        <dbReference type="EC" id="5.6.2.2"/>
    </reaction>
</comment>
<comment type="similarity">
    <text evidence="2">Belongs to the type II topoisomerase GyrA/ParC subunit family.</text>
</comment>
<dbReference type="GO" id="GO:0005524">
    <property type="term" value="F:ATP binding"/>
    <property type="evidence" value="ECO:0007669"/>
    <property type="project" value="InterPro"/>
</dbReference>
<dbReference type="Gene3D" id="3.30.1360.40">
    <property type="match status" value="1"/>
</dbReference>
<dbReference type="NCBIfam" id="NF009397">
    <property type="entry name" value="PRK12758.1"/>
    <property type="match status" value="1"/>
</dbReference>
<reference evidence="9 10" key="1">
    <citation type="submission" date="2017-02" db="EMBL/GenBank/DDBJ databases">
        <authorList>
            <person name="Peterson S.W."/>
        </authorList>
    </citation>
    <scope>NUCLEOTIDE SEQUENCE [LARGE SCALE GENOMIC DNA]</scope>
    <source>
        <strain evidence="9 10">DSM 22323</strain>
    </source>
</reference>
<feature type="region of interest" description="Disordered" evidence="7">
    <location>
        <begin position="843"/>
        <end position="871"/>
    </location>
</feature>
<name>A0A1T5GNP7_9FLAO</name>
<dbReference type="GO" id="GO:0009330">
    <property type="term" value="C:DNA topoisomerase type II (double strand cut, ATP-hydrolyzing) complex"/>
    <property type="evidence" value="ECO:0007669"/>
    <property type="project" value="TreeGrafter"/>
</dbReference>
<keyword evidence="5 6" id="KW-0413">Isomerase</keyword>
<keyword evidence="10" id="KW-1185">Reference proteome</keyword>
<evidence type="ECO:0000313" key="9">
    <source>
        <dbReference type="EMBL" id="SKC09978.1"/>
    </source>
</evidence>
<dbReference type="PROSITE" id="PS52040">
    <property type="entry name" value="TOPO_IIA"/>
    <property type="match status" value="1"/>
</dbReference>
<dbReference type="Gene3D" id="3.90.199.10">
    <property type="entry name" value="Topoisomerase II, domain 5"/>
    <property type="match status" value="1"/>
</dbReference>
<evidence type="ECO:0000256" key="1">
    <source>
        <dbReference type="ARBA" id="ARBA00000185"/>
    </source>
</evidence>
<dbReference type="GO" id="GO:0003918">
    <property type="term" value="F:DNA topoisomerase type II (double strand cut, ATP-hydrolyzing) activity"/>
    <property type="evidence" value="ECO:0007669"/>
    <property type="project" value="UniProtKB-EC"/>
</dbReference>
<dbReference type="STRING" id="619805.SAMN05660477_02997"/>
<dbReference type="AlphaFoldDB" id="A0A1T5GNP7"/>
<evidence type="ECO:0000256" key="7">
    <source>
        <dbReference type="SAM" id="MobiDB-lite"/>
    </source>
</evidence>
<dbReference type="GO" id="GO:0006265">
    <property type="term" value="P:DNA topological change"/>
    <property type="evidence" value="ECO:0007669"/>
    <property type="project" value="UniProtKB-UniRule"/>
</dbReference>
<evidence type="ECO:0000256" key="2">
    <source>
        <dbReference type="ARBA" id="ARBA00008263"/>
    </source>
</evidence>
<dbReference type="InterPro" id="IPR050220">
    <property type="entry name" value="Type_II_DNA_Topoisomerases"/>
</dbReference>
<dbReference type="PANTHER" id="PTHR43493:SF5">
    <property type="entry name" value="DNA GYRASE SUBUNIT A, CHLOROPLASTIC_MITOCHONDRIAL"/>
    <property type="match status" value="1"/>
</dbReference>
<protein>
    <submittedName>
        <fullName evidence="9">Topoisomerase-4 subunit A</fullName>
    </submittedName>
</protein>
<keyword evidence="3 6" id="KW-0799">Topoisomerase</keyword>
<dbReference type="Pfam" id="PF00521">
    <property type="entry name" value="DNA_topoisoIV"/>
    <property type="match status" value="1"/>
</dbReference>
<feature type="active site" description="O-(5'-phospho-DNA)-tyrosine intermediate" evidence="6">
    <location>
        <position position="116"/>
    </location>
</feature>
<dbReference type="PANTHER" id="PTHR43493">
    <property type="entry name" value="DNA GYRASE/TOPOISOMERASE SUBUNIT A"/>
    <property type="match status" value="1"/>
</dbReference>
<proteinExistence type="inferred from homology"/>
<dbReference type="SMART" id="SM00434">
    <property type="entry name" value="TOP4c"/>
    <property type="match status" value="1"/>
</dbReference>
<evidence type="ECO:0000256" key="6">
    <source>
        <dbReference type="PROSITE-ProRule" id="PRU01384"/>
    </source>
</evidence>
<evidence type="ECO:0000313" key="10">
    <source>
        <dbReference type="Proteomes" id="UP000191112"/>
    </source>
</evidence>
<dbReference type="Proteomes" id="UP000191112">
    <property type="component" value="Unassembled WGS sequence"/>
</dbReference>
<accession>A0A1T5GNP7</accession>
<dbReference type="NCBIfam" id="NF007209">
    <property type="entry name" value="PRK09631.1"/>
    <property type="match status" value="1"/>
</dbReference>
<dbReference type="InterPro" id="IPR013760">
    <property type="entry name" value="Topo_IIA-like_dom_sf"/>
</dbReference>
<dbReference type="InterPro" id="IPR013757">
    <property type="entry name" value="Topo_IIA_A_a_sf"/>
</dbReference>
<keyword evidence="4 6" id="KW-0238">DNA-binding</keyword>
<evidence type="ECO:0000256" key="3">
    <source>
        <dbReference type="ARBA" id="ARBA00023029"/>
    </source>
</evidence>
<feature type="compositionally biased region" description="Acidic residues" evidence="7">
    <location>
        <begin position="854"/>
        <end position="871"/>
    </location>
</feature>
<dbReference type="InterPro" id="IPR013758">
    <property type="entry name" value="Topo_IIA_A/C_ab"/>
</dbReference>
<dbReference type="RefSeq" id="WP_079668212.1">
    <property type="nucleotide sequence ID" value="NZ_FUYZ01000014.1"/>
</dbReference>
<dbReference type="Gene3D" id="1.10.268.10">
    <property type="entry name" value="Topoisomerase, domain 3"/>
    <property type="match status" value="1"/>
</dbReference>
<sequence>MEENNYQEESLKKVSGLYKDWFLDYASYVILDRAIPSVFDGFKPVQRRILHSMRELEDGRYNKVANIVGNTMKYHPHGDASITDAMVQIGQKELLIDTQGNWGNIFTGDSAAAARYIEARLTPFALEVVFNPKTTDWVKSYDGRNNEPVDLPVKFPMLLAQGAEGIGVGLSTKIMPHNFNELINASIAHLKGKKFDIFPDFLTGGMLDVSNYNDGHRGGKLRARARIIQKDKNTLCITELPFSKNTGDLIDSIIKANERGKIKIKKIEDNTSDKVEIIIHLTNDVSPDKMIDALYAFTDCEVAISPNACVIVGDKPMFLSVSEILRRNTDHTVSLLKLELEIELGELEEKWHFASLEKIFIENEIYQEIKNRTSKEEVYAAIDKALKPFTKHLMRAVTTEDIIRLTELPFMRISRYDQDKALENIASLEGKIEQVKHHLANLVTYAIDYFLNIQKKFGKNKERRTELRVFDTIDATKVAVANEKFYVNWEEGFIGTSLKKDEYVFDCSDIDDIITFRKDGGMQVTKVESKTFVGKNILHVGIWKKNDKRTVYNMIYREGKEGPYYMKRFAVTGVIRANDYKLASDKRGSEVLYFSANPNGEAEVVSVLLKPNARIRKNRIEVDFSELAIKGRDSRGNLVTKYAVKKVDLKEEGVSTLAPRKIWFDESVRRLNADGRGTLLGSFKGEDKILTINTQGEAKLVSFDLSNRFDDEYLILEKWKPEQAVTCIYFDGEKAIYFIKRFLFENTPSVQTFMPSEHPKSFIEFVGTNDGCIAEINFAKDKTGKEKEAESINLDEFITVKGIKAMGNQFIKDKVKNINIIIPEPVEEPEVEEEFDANAVNSAEFDEGGTIGDLFDEPEGDQDSEPENNEE</sequence>
<gene>
    <name evidence="9" type="ORF">SAMN05660477_02997</name>
</gene>
<evidence type="ECO:0000259" key="8">
    <source>
        <dbReference type="PROSITE" id="PS52040"/>
    </source>
</evidence>